<proteinExistence type="predicted"/>
<keyword evidence="1" id="KW-1133">Transmembrane helix</keyword>
<dbReference type="Proteomes" id="UP000235023">
    <property type="component" value="Unassembled WGS sequence"/>
</dbReference>
<feature type="non-terminal residue" evidence="2">
    <location>
        <position position="1"/>
    </location>
</feature>
<evidence type="ECO:0000256" key="1">
    <source>
        <dbReference type="SAM" id="Phobius"/>
    </source>
</evidence>
<organism evidence="2 3">
    <name type="scientific">Aspergillus taichungensis</name>
    <dbReference type="NCBI Taxonomy" id="482145"/>
    <lineage>
        <taxon>Eukaryota</taxon>
        <taxon>Fungi</taxon>
        <taxon>Dikarya</taxon>
        <taxon>Ascomycota</taxon>
        <taxon>Pezizomycotina</taxon>
        <taxon>Eurotiomycetes</taxon>
        <taxon>Eurotiomycetidae</taxon>
        <taxon>Eurotiales</taxon>
        <taxon>Aspergillaceae</taxon>
        <taxon>Aspergillus</taxon>
        <taxon>Aspergillus subgen. Circumdati</taxon>
    </lineage>
</organism>
<feature type="transmembrane region" description="Helical" evidence="1">
    <location>
        <begin position="12"/>
        <end position="32"/>
    </location>
</feature>
<accession>A0A2J5I7X7</accession>
<evidence type="ECO:0000313" key="3">
    <source>
        <dbReference type="Proteomes" id="UP000235023"/>
    </source>
</evidence>
<gene>
    <name evidence="2" type="ORF">BDW42DRAFT_159222</name>
</gene>
<protein>
    <submittedName>
        <fullName evidence="2">Uncharacterized protein</fullName>
    </submittedName>
</protein>
<keyword evidence="1" id="KW-0812">Transmembrane</keyword>
<sequence>RDIVGTKNRPAVGDLVVLPGSFILLSFLFRFLSFFSTFHLESADDRPLVTQTMEGDQVSDRLHHITMARISRPRRDKILQLLQLPQNTDILGS</sequence>
<keyword evidence="1" id="KW-0472">Membrane</keyword>
<name>A0A2J5I7X7_9EURO</name>
<dbReference type="AlphaFoldDB" id="A0A2J5I7X7"/>
<reference evidence="3" key="1">
    <citation type="submission" date="2017-12" db="EMBL/GenBank/DDBJ databases">
        <authorList>
            <consortium name="DOE Joint Genome Institute"/>
            <person name="Mondo S.J."/>
            <person name="Kjaerbolling I."/>
            <person name="Vesth T.C."/>
            <person name="Frisvad J.C."/>
            <person name="Nybo J.L."/>
            <person name="Theobald S."/>
            <person name="Kuo A."/>
            <person name="Bowyer P."/>
            <person name="Matsuda Y."/>
            <person name="Lyhne E.K."/>
            <person name="Kogle M.E."/>
            <person name="Clum A."/>
            <person name="Lipzen A."/>
            <person name="Salamov A."/>
            <person name="Ngan C.Y."/>
            <person name="Daum C."/>
            <person name="Chiniquy J."/>
            <person name="Barry K."/>
            <person name="LaButti K."/>
            <person name="Haridas S."/>
            <person name="Simmons B.A."/>
            <person name="Magnuson J.K."/>
            <person name="Mortensen U.H."/>
            <person name="Larsen T.O."/>
            <person name="Grigoriev I.V."/>
            <person name="Baker S.E."/>
            <person name="Andersen M.R."/>
            <person name="Nordberg H.P."/>
            <person name="Cantor M.N."/>
            <person name="Hua S.X."/>
        </authorList>
    </citation>
    <scope>NUCLEOTIDE SEQUENCE [LARGE SCALE GENOMIC DNA]</scope>
    <source>
        <strain evidence="3">IBT 19404</strain>
    </source>
</reference>
<dbReference type="EMBL" id="KZ559500">
    <property type="protein sequence ID" value="PLN86080.1"/>
    <property type="molecule type" value="Genomic_DNA"/>
</dbReference>
<evidence type="ECO:0000313" key="2">
    <source>
        <dbReference type="EMBL" id="PLN86080.1"/>
    </source>
</evidence>
<keyword evidence="3" id="KW-1185">Reference proteome</keyword>